<sequence length="110" mass="11650">MGVVKRHVPVTQVVELRAGEVTRLTMELGAAGSLGVAASVSGPASSTTQGWHSHLVRVELLPADMGEALRLHFPTQGRATMSHPPPDPGLPPGTRLRADERFRSANTPRG</sequence>
<organism evidence="2 3">
    <name type="scientific">Saltatorellus ferox</name>
    <dbReference type="NCBI Taxonomy" id="2528018"/>
    <lineage>
        <taxon>Bacteria</taxon>
        <taxon>Pseudomonadati</taxon>
        <taxon>Planctomycetota</taxon>
        <taxon>Planctomycetia</taxon>
        <taxon>Planctomycetia incertae sedis</taxon>
        <taxon>Saltatorellus</taxon>
    </lineage>
</organism>
<keyword evidence="3" id="KW-1185">Reference proteome</keyword>
<dbReference type="EMBL" id="CP036434">
    <property type="protein sequence ID" value="QDV08860.1"/>
    <property type="molecule type" value="Genomic_DNA"/>
</dbReference>
<accession>A0A518EXQ2</accession>
<proteinExistence type="predicted"/>
<feature type="region of interest" description="Disordered" evidence="1">
    <location>
        <begin position="74"/>
        <end position="110"/>
    </location>
</feature>
<evidence type="ECO:0000313" key="2">
    <source>
        <dbReference type="EMBL" id="QDV08860.1"/>
    </source>
</evidence>
<evidence type="ECO:0000256" key="1">
    <source>
        <dbReference type="SAM" id="MobiDB-lite"/>
    </source>
</evidence>
<evidence type="ECO:0000313" key="3">
    <source>
        <dbReference type="Proteomes" id="UP000320390"/>
    </source>
</evidence>
<protein>
    <submittedName>
        <fullName evidence="2">Uncharacterized protein</fullName>
    </submittedName>
</protein>
<gene>
    <name evidence="2" type="ORF">Poly30_44150</name>
</gene>
<dbReference type="Proteomes" id="UP000320390">
    <property type="component" value="Chromosome"/>
</dbReference>
<name>A0A518EXQ2_9BACT</name>
<reference evidence="2 3" key="1">
    <citation type="submission" date="2019-02" db="EMBL/GenBank/DDBJ databases">
        <title>Deep-cultivation of Planctomycetes and their phenomic and genomic characterization uncovers novel biology.</title>
        <authorList>
            <person name="Wiegand S."/>
            <person name="Jogler M."/>
            <person name="Boedeker C."/>
            <person name="Pinto D."/>
            <person name="Vollmers J."/>
            <person name="Rivas-Marin E."/>
            <person name="Kohn T."/>
            <person name="Peeters S.H."/>
            <person name="Heuer A."/>
            <person name="Rast P."/>
            <person name="Oberbeckmann S."/>
            <person name="Bunk B."/>
            <person name="Jeske O."/>
            <person name="Meyerdierks A."/>
            <person name="Storesund J.E."/>
            <person name="Kallscheuer N."/>
            <person name="Luecker S."/>
            <person name="Lage O.M."/>
            <person name="Pohl T."/>
            <person name="Merkel B.J."/>
            <person name="Hornburger P."/>
            <person name="Mueller R.-W."/>
            <person name="Bruemmer F."/>
            <person name="Labrenz M."/>
            <person name="Spormann A.M."/>
            <person name="Op den Camp H."/>
            <person name="Overmann J."/>
            <person name="Amann R."/>
            <person name="Jetten M.S.M."/>
            <person name="Mascher T."/>
            <person name="Medema M.H."/>
            <person name="Devos D.P."/>
            <person name="Kaster A.-K."/>
            <person name="Ovreas L."/>
            <person name="Rohde M."/>
            <person name="Galperin M.Y."/>
            <person name="Jogler C."/>
        </authorList>
    </citation>
    <scope>NUCLEOTIDE SEQUENCE [LARGE SCALE GENOMIC DNA]</scope>
    <source>
        <strain evidence="2 3">Poly30</strain>
    </source>
</reference>
<dbReference type="AlphaFoldDB" id="A0A518EXQ2"/>